<dbReference type="InterPro" id="IPR003594">
    <property type="entry name" value="HATPase_dom"/>
</dbReference>
<comment type="subcellular location">
    <subcellularLocation>
        <location evidence="1">Membrane</location>
    </subcellularLocation>
</comment>
<dbReference type="PANTHER" id="PTHR34220">
    <property type="entry name" value="SENSOR HISTIDINE KINASE YPDA"/>
    <property type="match status" value="1"/>
</dbReference>
<dbReference type="Gene3D" id="3.30.565.10">
    <property type="entry name" value="Histidine kinase-like ATPase, C-terminal domain"/>
    <property type="match status" value="1"/>
</dbReference>
<dbReference type="Gene3D" id="6.10.340.10">
    <property type="match status" value="1"/>
</dbReference>
<dbReference type="InterPro" id="IPR003660">
    <property type="entry name" value="HAMP_dom"/>
</dbReference>
<organism evidence="8 9">
    <name type="scientific">Ruminiclostridium cellobioparum subsp. termitidis CT1112</name>
    <dbReference type="NCBI Taxonomy" id="1195236"/>
    <lineage>
        <taxon>Bacteria</taxon>
        <taxon>Bacillati</taxon>
        <taxon>Bacillota</taxon>
        <taxon>Clostridia</taxon>
        <taxon>Eubacteriales</taxon>
        <taxon>Oscillospiraceae</taxon>
        <taxon>Ruminiclostridium</taxon>
    </lineage>
</organism>
<sequence length="596" mass="68019">MILKKISEIFKSFFDVKHSIKAKIFVSFTIATIAITAAISLYWYQVTIKSTTDALRVNMEKSTNSSMVQLENAIGDIKEMHSTLIYETNSLEYIIENKYSPPDAEWFKSYKQIYMNLRTMNINFSRTVSGIGIFKVNGETCINGYLPLDNDIFSMNEIKSLKKSQGSDVIFFTFKAAGETQNEVLKYIFVGRSVLDKGEEKAVIVTKLNESIFNRIFSEGVYPKGFVLLLDKGGNVVYDSSPGQYLNEKDRYIKNPDFSIDTQNREKYLVFSKKAKYTGMTVISAIPYEYIDDLNKTIRMQLFIMLIIEVLVIAVISMLISDKMTLRLKSLSRNMKKVGNGSMTELSGVNGEDEVGQLSVSFIKMTNQIQKLMQDIKQNERQKREMEIKVLRAQISPHFLYNSLNTINYLALLQNSQNIHVLTASLIDLLQGAVNVDDQLISVEDEVKYVKSYINVQRYRFPQEIQVDYQIEAQVENYKVPKMILQPIVENAIIHGFAEVKKDSMLRIRAYTPDQESLVFNITDNGIGMSAEKIETVLNNNSNNSKIRFSGIGVGNVDSRIKLQFGDDFGISIYSRERVYTTVEIKLPIIEEHADI</sequence>
<protein>
    <submittedName>
        <fullName evidence="8">Integral membrane sensor signal transduction histidine kinase</fullName>
    </submittedName>
</protein>
<dbReference type="Pfam" id="PF06580">
    <property type="entry name" value="His_kinase"/>
    <property type="match status" value="1"/>
</dbReference>
<accession>S0FH12</accession>
<comment type="caution">
    <text evidence="8">The sequence shown here is derived from an EMBL/GenBank/DDBJ whole genome shotgun (WGS) entry which is preliminary data.</text>
</comment>
<feature type="domain" description="HAMP" evidence="7">
    <location>
        <begin position="322"/>
        <end position="374"/>
    </location>
</feature>
<proteinExistence type="predicted"/>
<dbReference type="GO" id="GO:0016020">
    <property type="term" value="C:membrane"/>
    <property type="evidence" value="ECO:0007669"/>
    <property type="project" value="UniProtKB-SubCell"/>
</dbReference>
<evidence type="ECO:0000313" key="8">
    <source>
        <dbReference type="EMBL" id="EMS69091.1"/>
    </source>
</evidence>
<evidence type="ECO:0000256" key="4">
    <source>
        <dbReference type="ARBA" id="ARBA00022777"/>
    </source>
</evidence>
<evidence type="ECO:0000256" key="1">
    <source>
        <dbReference type="ARBA" id="ARBA00004370"/>
    </source>
</evidence>
<evidence type="ECO:0000259" key="7">
    <source>
        <dbReference type="PROSITE" id="PS50885"/>
    </source>
</evidence>
<dbReference type="Proteomes" id="UP000014155">
    <property type="component" value="Unassembled WGS sequence"/>
</dbReference>
<dbReference type="SUPFAM" id="SSF55874">
    <property type="entry name" value="ATPase domain of HSP90 chaperone/DNA topoisomerase II/histidine kinase"/>
    <property type="match status" value="1"/>
</dbReference>
<keyword evidence="4 8" id="KW-0418">Kinase</keyword>
<dbReference type="SMART" id="SM00387">
    <property type="entry name" value="HATPase_c"/>
    <property type="match status" value="1"/>
</dbReference>
<feature type="coiled-coil region" evidence="5">
    <location>
        <begin position="362"/>
        <end position="389"/>
    </location>
</feature>
<evidence type="ECO:0000256" key="5">
    <source>
        <dbReference type="SAM" id="Coils"/>
    </source>
</evidence>
<keyword evidence="6" id="KW-0472">Membrane</keyword>
<feature type="transmembrane region" description="Helical" evidence="6">
    <location>
        <begin position="302"/>
        <end position="320"/>
    </location>
</feature>
<keyword evidence="3" id="KW-0808">Transferase</keyword>
<keyword evidence="6" id="KW-1133">Transmembrane helix</keyword>
<keyword evidence="6" id="KW-0812">Transmembrane</keyword>
<keyword evidence="5" id="KW-0175">Coiled coil</keyword>
<dbReference type="RefSeq" id="WP_004630780.1">
    <property type="nucleotide sequence ID" value="NZ_AORV01000072.1"/>
</dbReference>
<dbReference type="InterPro" id="IPR036890">
    <property type="entry name" value="HATPase_C_sf"/>
</dbReference>
<dbReference type="CDD" id="cd06225">
    <property type="entry name" value="HAMP"/>
    <property type="match status" value="1"/>
</dbReference>
<evidence type="ECO:0000256" key="6">
    <source>
        <dbReference type="SAM" id="Phobius"/>
    </source>
</evidence>
<keyword evidence="2" id="KW-0597">Phosphoprotein</keyword>
<dbReference type="eggNOG" id="COG2972">
    <property type="taxonomic scope" value="Bacteria"/>
</dbReference>
<evidence type="ECO:0000256" key="2">
    <source>
        <dbReference type="ARBA" id="ARBA00022553"/>
    </source>
</evidence>
<dbReference type="GO" id="GO:0000155">
    <property type="term" value="F:phosphorelay sensor kinase activity"/>
    <property type="evidence" value="ECO:0007669"/>
    <property type="project" value="InterPro"/>
</dbReference>
<dbReference type="InterPro" id="IPR010559">
    <property type="entry name" value="Sig_transdc_His_kin_internal"/>
</dbReference>
<dbReference type="AlphaFoldDB" id="S0FH12"/>
<evidence type="ECO:0000256" key="3">
    <source>
        <dbReference type="ARBA" id="ARBA00022679"/>
    </source>
</evidence>
<dbReference type="PANTHER" id="PTHR34220:SF7">
    <property type="entry name" value="SENSOR HISTIDINE KINASE YPDA"/>
    <property type="match status" value="1"/>
</dbReference>
<dbReference type="PROSITE" id="PS50885">
    <property type="entry name" value="HAMP"/>
    <property type="match status" value="1"/>
</dbReference>
<dbReference type="InterPro" id="IPR050640">
    <property type="entry name" value="Bact_2-comp_sensor_kinase"/>
</dbReference>
<feature type="transmembrane region" description="Helical" evidence="6">
    <location>
        <begin position="20"/>
        <end position="44"/>
    </location>
</feature>
<dbReference type="PATRIC" id="fig|1195236.3.peg.5359"/>
<gene>
    <name evidence="8" type="ORF">CTER_5224</name>
</gene>
<reference evidence="8 9" key="1">
    <citation type="journal article" date="2013" name="Genome Announc.">
        <title>Draft Genome Sequence of the Cellulolytic, Mesophilic, Anaerobic Bacterium Clostridium termitidis Strain CT1112 (DSM 5398).</title>
        <authorList>
            <person name="Lal S."/>
            <person name="Ramachandran U."/>
            <person name="Zhang X."/>
            <person name="Munir R."/>
            <person name="Sparling R."/>
            <person name="Levin D.B."/>
        </authorList>
    </citation>
    <scope>NUCLEOTIDE SEQUENCE [LARGE SCALE GENOMIC DNA]</scope>
    <source>
        <strain evidence="8 9">CT1112</strain>
    </source>
</reference>
<name>S0FH12_RUMCE</name>
<dbReference type="EMBL" id="AORV01000072">
    <property type="protein sequence ID" value="EMS69091.1"/>
    <property type="molecule type" value="Genomic_DNA"/>
</dbReference>
<evidence type="ECO:0000313" key="9">
    <source>
        <dbReference type="Proteomes" id="UP000014155"/>
    </source>
</evidence>
<dbReference type="Pfam" id="PF02518">
    <property type="entry name" value="HATPase_c"/>
    <property type="match status" value="1"/>
</dbReference>
<keyword evidence="9" id="KW-1185">Reference proteome</keyword>
<dbReference type="STRING" id="1195236.CTER_5224"/>